<accession>F6D296</accession>
<dbReference type="InterPro" id="IPR027359">
    <property type="entry name" value="Volt_channel_dom_sf"/>
</dbReference>
<keyword evidence="5" id="KW-0406">Ion transport</keyword>
<evidence type="ECO:0000256" key="6">
    <source>
        <dbReference type="ARBA" id="ARBA00023136"/>
    </source>
</evidence>
<dbReference type="GeneID" id="10669110"/>
<feature type="coiled-coil region" evidence="8">
    <location>
        <begin position="230"/>
        <end position="264"/>
    </location>
</feature>
<dbReference type="HOGENOM" id="CLU_011722_6_1_2"/>
<dbReference type="PANTHER" id="PTHR11537:SF254">
    <property type="entry name" value="POTASSIUM VOLTAGE-GATED CHANNEL PROTEIN SHAB"/>
    <property type="match status" value="1"/>
</dbReference>
<evidence type="ECO:0000256" key="8">
    <source>
        <dbReference type="SAM" id="Coils"/>
    </source>
</evidence>
<evidence type="ECO:0000256" key="2">
    <source>
        <dbReference type="ARBA" id="ARBA00022448"/>
    </source>
</evidence>
<dbReference type="AlphaFoldDB" id="F6D296"/>
<dbReference type="InterPro" id="IPR013099">
    <property type="entry name" value="K_chnl_dom"/>
</dbReference>
<feature type="domain" description="Potassium channel" evidence="10">
    <location>
        <begin position="147"/>
        <end position="226"/>
    </location>
</feature>
<evidence type="ECO:0000259" key="10">
    <source>
        <dbReference type="Pfam" id="PF07885"/>
    </source>
</evidence>
<dbReference type="EMBL" id="CP002772">
    <property type="protein sequence ID" value="AEG18613.1"/>
    <property type="molecule type" value="Genomic_DNA"/>
</dbReference>
<dbReference type="GO" id="GO:0001508">
    <property type="term" value="P:action potential"/>
    <property type="evidence" value="ECO:0007669"/>
    <property type="project" value="TreeGrafter"/>
</dbReference>
<evidence type="ECO:0000256" key="4">
    <source>
        <dbReference type="ARBA" id="ARBA00022989"/>
    </source>
</evidence>
<feature type="transmembrane region" description="Helical" evidence="9">
    <location>
        <begin position="143"/>
        <end position="162"/>
    </location>
</feature>
<dbReference type="GO" id="GO:0005249">
    <property type="term" value="F:voltage-gated potassium channel activity"/>
    <property type="evidence" value="ECO:0007669"/>
    <property type="project" value="InterPro"/>
</dbReference>
<evidence type="ECO:0000313" key="12">
    <source>
        <dbReference type="Proteomes" id="UP000009231"/>
    </source>
</evidence>
<dbReference type="GO" id="GO:0008076">
    <property type="term" value="C:voltage-gated potassium channel complex"/>
    <property type="evidence" value="ECO:0007669"/>
    <property type="project" value="InterPro"/>
</dbReference>
<dbReference type="SUPFAM" id="SSF81324">
    <property type="entry name" value="Voltage-gated potassium channels"/>
    <property type="match status" value="1"/>
</dbReference>
<dbReference type="InterPro" id="IPR028325">
    <property type="entry name" value="VG_K_chnl"/>
</dbReference>
<dbReference type="KEGG" id="mew:MSWAN_1602"/>
<protein>
    <submittedName>
        <fullName evidence="11">Ion transport 2 domain protein</fullName>
    </submittedName>
</protein>
<keyword evidence="7" id="KW-0407">Ion channel</keyword>
<dbReference type="Gene3D" id="1.10.287.70">
    <property type="match status" value="1"/>
</dbReference>
<name>F6D296_METPW</name>
<dbReference type="Pfam" id="PF07885">
    <property type="entry name" value="Ion_trans_2"/>
    <property type="match status" value="1"/>
</dbReference>
<keyword evidence="2" id="KW-0813">Transport</keyword>
<evidence type="ECO:0000256" key="1">
    <source>
        <dbReference type="ARBA" id="ARBA00004141"/>
    </source>
</evidence>
<gene>
    <name evidence="11" type="ordered locus">MSWAN_1602</name>
</gene>
<dbReference type="Gene3D" id="1.20.120.350">
    <property type="entry name" value="Voltage-gated potassium channels. Chain C"/>
    <property type="match status" value="1"/>
</dbReference>
<dbReference type="OrthoDB" id="71585at2157"/>
<dbReference type="Proteomes" id="UP000009231">
    <property type="component" value="Chromosome"/>
</dbReference>
<sequence>MSMNIKMDPNNGPKKPKNKKPGILDKITFKMTLDFIVISLIVADIFLLTWSDFSKLSVELTQNIIYFDLMVCFVLFCEFILRFKDAEDKKAFIKDKRNWLDIIAMIPIEFAPLRIIRLLRVIILINKIPIHFKGFVEETHLDWSFGVILITVVSGTIFFYIVEVGVNGNVHNLGDALWYILPTMATDGGNITPDTILGRIISMIVMVIGILFFGMFTASIASWLTKKSGNKDEKEEIHELKNVVKDLQLEIKELRNLAPDLQTDVKESKDLVQDLKSEIIELKGVIRKVNK</sequence>
<organism evidence="11 12">
    <name type="scientific">Methanobacterium paludis (strain DSM 25820 / JCM 18151 / SWAN1)</name>
    <dbReference type="NCBI Taxonomy" id="868131"/>
    <lineage>
        <taxon>Archaea</taxon>
        <taxon>Methanobacteriati</taxon>
        <taxon>Methanobacteriota</taxon>
        <taxon>Methanomada group</taxon>
        <taxon>Methanobacteria</taxon>
        <taxon>Methanobacteriales</taxon>
        <taxon>Methanobacteriaceae</taxon>
        <taxon>Methanobacterium</taxon>
    </lineage>
</organism>
<keyword evidence="12" id="KW-1185">Reference proteome</keyword>
<evidence type="ECO:0000256" key="3">
    <source>
        <dbReference type="ARBA" id="ARBA00022692"/>
    </source>
</evidence>
<evidence type="ECO:0000256" key="9">
    <source>
        <dbReference type="SAM" id="Phobius"/>
    </source>
</evidence>
<dbReference type="RefSeq" id="WP_013826112.1">
    <property type="nucleotide sequence ID" value="NC_015574.1"/>
</dbReference>
<reference evidence="11 12" key="1">
    <citation type="journal article" date="2014" name="Int. J. Syst. Evol. Microbiol.">
        <title>Methanobacterium paludis sp. nov. and a novel strain of Methanobacterium lacus isolated from northern peatlands.</title>
        <authorList>
            <person name="Cadillo-Quiroz H."/>
            <person name="Brauer S.L."/>
            <person name="Goodson N."/>
            <person name="Yavitt J.B."/>
            <person name="Zinder S.H."/>
        </authorList>
    </citation>
    <scope>NUCLEOTIDE SEQUENCE [LARGE SCALE GENOMIC DNA]</scope>
    <source>
        <strain evidence="12">DSM 25820 / JCM 18151 / SWAN1</strain>
    </source>
</reference>
<feature type="transmembrane region" description="Helical" evidence="9">
    <location>
        <begin position="27"/>
        <end position="51"/>
    </location>
</feature>
<proteinExistence type="predicted"/>
<evidence type="ECO:0000256" key="5">
    <source>
        <dbReference type="ARBA" id="ARBA00023065"/>
    </source>
</evidence>
<evidence type="ECO:0000313" key="11">
    <source>
        <dbReference type="EMBL" id="AEG18613.1"/>
    </source>
</evidence>
<dbReference type="PANTHER" id="PTHR11537">
    <property type="entry name" value="VOLTAGE-GATED POTASSIUM CHANNEL"/>
    <property type="match status" value="1"/>
</dbReference>
<feature type="transmembrane region" description="Helical" evidence="9">
    <location>
        <begin position="200"/>
        <end position="224"/>
    </location>
</feature>
<feature type="transmembrane region" description="Helical" evidence="9">
    <location>
        <begin position="63"/>
        <end position="81"/>
    </location>
</feature>
<evidence type="ECO:0000256" key="7">
    <source>
        <dbReference type="ARBA" id="ARBA00023303"/>
    </source>
</evidence>
<dbReference type="eggNOG" id="arCOG01964">
    <property type="taxonomic scope" value="Archaea"/>
</dbReference>
<keyword evidence="6 9" id="KW-0472">Membrane</keyword>
<keyword evidence="4 9" id="KW-1133">Transmembrane helix</keyword>
<comment type="subcellular location">
    <subcellularLocation>
        <location evidence="1">Membrane</location>
        <topology evidence="1">Multi-pass membrane protein</topology>
    </subcellularLocation>
</comment>
<dbReference type="GO" id="GO:0015276">
    <property type="term" value="F:ligand-gated monoatomic ion channel activity"/>
    <property type="evidence" value="ECO:0007669"/>
    <property type="project" value="InterPro"/>
</dbReference>
<keyword evidence="8" id="KW-0175">Coiled coil</keyword>
<keyword evidence="3 9" id="KW-0812">Transmembrane</keyword>